<dbReference type="PANTHER" id="PTHR43280:SF2">
    <property type="entry name" value="HTH-TYPE TRANSCRIPTIONAL REGULATOR EXSA"/>
    <property type="match status" value="1"/>
</dbReference>
<sequence>MNSFPFEVMWERKDALERLDLRIRWGHYEIRVLRFHLTTFPPGKTVGFHKHSEFEFHFIPRGKGKVIMEDRSFDLTAGMFYVTGPGVMHYQEADASEAMDELCLHFDIVDRSSAPSIGDDRNVDKWEIADSGSCIEMLESLPLQPAIDKHDAMCCFLEAYQARCDNTLGSYTAIKHSIIQILLRAVKAYDMKDMPASLPSRDLNANRYRLALQYIRANYAGMMTLKDVAEKLNISSRQLQRILKAHHDNRSFCAILEEVRLDAVCRKLVETRLPIEKIAVSEGFASANYLHAVFRKRFGMTPSQYREREFKSR</sequence>
<keyword evidence="3" id="KW-0804">Transcription</keyword>
<dbReference type="EMBL" id="JAJNBZ010000007">
    <property type="protein sequence ID" value="MCE5170013.1"/>
    <property type="molecule type" value="Genomic_DNA"/>
</dbReference>
<keyword evidence="1" id="KW-0805">Transcription regulation</keyword>
<evidence type="ECO:0000313" key="5">
    <source>
        <dbReference type="EMBL" id="MCE5170013.1"/>
    </source>
</evidence>
<dbReference type="Pfam" id="PF12833">
    <property type="entry name" value="HTH_18"/>
    <property type="match status" value="1"/>
</dbReference>
<dbReference type="SUPFAM" id="SSF51182">
    <property type="entry name" value="RmlC-like cupins"/>
    <property type="match status" value="1"/>
</dbReference>
<accession>A0ABS8YDB5</accession>
<dbReference type="PROSITE" id="PS01124">
    <property type="entry name" value="HTH_ARAC_FAMILY_2"/>
    <property type="match status" value="1"/>
</dbReference>
<reference evidence="5 6" key="1">
    <citation type="submission" date="2021-11" db="EMBL/GenBank/DDBJ databases">
        <title>Draft genome sequence of Paenibacillus profundus YoMME, a new Gram-positive bacteria with exoelectrogenic properties.</title>
        <authorList>
            <person name="Hubenova Y."/>
            <person name="Hubenova E."/>
            <person name="Manasiev Y."/>
            <person name="Peykov S."/>
            <person name="Mitov M."/>
        </authorList>
    </citation>
    <scope>NUCLEOTIDE SEQUENCE [LARGE SCALE GENOMIC DNA]</scope>
    <source>
        <strain evidence="5 6">YoMME</strain>
    </source>
</reference>
<evidence type="ECO:0000256" key="2">
    <source>
        <dbReference type="ARBA" id="ARBA00023125"/>
    </source>
</evidence>
<dbReference type="Proteomes" id="UP001199916">
    <property type="component" value="Unassembled WGS sequence"/>
</dbReference>
<dbReference type="InterPro" id="IPR014710">
    <property type="entry name" value="RmlC-like_jellyroll"/>
</dbReference>
<organism evidence="5 6">
    <name type="scientific">Paenibacillus profundus</name>
    <dbReference type="NCBI Taxonomy" id="1173085"/>
    <lineage>
        <taxon>Bacteria</taxon>
        <taxon>Bacillati</taxon>
        <taxon>Bacillota</taxon>
        <taxon>Bacilli</taxon>
        <taxon>Bacillales</taxon>
        <taxon>Paenibacillaceae</taxon>
        <taxon>Paenibacillus</taxon>
    </lineage>
</organism>
<evidence type="ECO:0000313" key="6">
    <source>
        <dbReference type="Proteomes" id="UP001199916"/>
    </source>
</evidence>
<dbReference type="PANTHER" id="PTHR43280">
    <property type="entry name" value="ARAC-FAMILY TRANSCRIPTIONAL REGULATOR"/>
    <property type="match status" value="1"/>
</dbReference>
<evidence type="ECO:0000256" key="3">
    <source>
        <dbReference type="ARBA" id="ARBA00023163"/>
    </source>
</evidence>
<dbReference type="InterPro" id="IPR018062">
    <property type="entry name" value="HTH_AraC-typ_CS"/>
</dbReference>
<proteinExistence type="predicted"/>
<dbReference type="InterPro" id="IPR013096">
    <property type="entry name" value="Cupin_2"/>
</dbReference>
<dbReference type="RefSeq" id="WP_233696861.1">
    <property type="nucleotide sequence ID" value="NZ_JAJNBZ010000007.1"/>
</dbReference>
<evidence type="ECO:0000259" key="4">
    <source>
        <dbReference type="PROSITE" id="PS01124"/>
    </source>
</evidence>
<gene>
    <name evidence="5" type="ORF">LQV63_11900</name>
</gene>
<dbReference type="SMART" id="SM00342">
    <property type="entry name" value="HTH_ARAC"/>
    <property type="match status" value="1"/>
</dbReference>
<feature type="domain" description="HTH araC/xylS-type" evidence="4">
    <location>
        <begin position="209"/>
        <end position="308"/>
    </location>
</feature>
<dbReference type="InterPro" id="IPR011051">
    <property type="entry name" value="RmlC_Cupin_sf"/>
</dbReference>
<protein>
    <submittedName>
        <fullName evidence="5">Helix-turn-helix domain-containing protein</fullName>
    </submittedName>
</protein>
<dbReference type="Gene3D" id="2.60.120.10">
    <property type="entry name" value="Jelly Rolls"/>
    <property type="match status" value="1"/>
</dbReference>
<dbReference type="CDD" id="cd02208">
    <property type="entry name" value="cupin_RmlC-like"/>
    <property type="match status" value="1"/>
</dbReference>
<evidence type="ECO:0000256" key="1">
    <source>
        <dbReference type="ARBA" id="ARBA00023015"/>
    </source>
</evidence>
<dbReference type="Gene3D" id="1.10.10.60">
    <property type="entry name" value="Homeodomain-like"/>
    <property type="match status" value="1"/>
</dbReference>
<dbReference type="SUPFAM" id="SSF46689">
    <property type="entry name" value="Homeodomain-like"/>
    <property type="match status" value="1"/>
</dbReference>
<name>A0ABS8YDB5_9BACL</name>
<keyword evidence="6" id="KW-1185">Reference proteome</keyword>
<dbReference type="InterPro" id="IPR018060">
    <property type="entry name" value="HTH_AraC"/>
</dbReference>
<keyword evidence="2" id="KW-0238">DNA-binding</keyword>
<dbReference type="Pfam" id="PF07883">
    <property type="entry name" value="Cupin_2"/>
    <property type="match status" value="1"/>
</dbReference>
<comment type="caution">
    <text evidence="5">The sequence shown here is derived from an EMBL/GenBank/DDBJ whole genome shotgun (WGS) entry which is preliminary data.</text>
</comment>
<dbReference type="InterPro" id="IPR009057">
    <property type="entry name" value="Homeodomain-like_sf"/>
</dbReference>
<dbReference type="PROSITE" id="PS00041">
    <property type="entry name" value="HTH_ARAC_FAMILY_1"/>
    <property type="match status" value="1"/>
</dbReference>